<dbReference type="Pfam" id="PF07719">
    <property type="entry name" value="TPR_2"/>
    <property type="match status" value="1"/>
</dbReference>
<dbReference type="Proteomes" id="UP001152799">
    <property type="component" value="Chromosome 11"/>
</dbReference>
<evidence type="ECO:0000313" key="6">
    <source>
        <dbReference type="EMBL" id="CAG9762181.1"/>
    </source>
</evidence>
<dbReference type="InterPro" id="IPR002347">
    <property type="entry name" value="SDR_fam"/>
</dbReference>
<proteinExistence type="predicted"/>
<dbReference type="PANTHER" id="PTHR43157">
    <property type="entry name" value="PHOSPHATIDYLINOSITOL-GLYCAN BIOSYNTHESIS CLASS F PROTEIN-RELATED"/>
    <property type="match status" value="1"/>
</dbReference>
<keyword evidence="3" id="KW-0560">Oxidoreductase</keyword>
<keyword evidence="5" id="KW-0812">Transmembrane</keyword>
<keyword evidence="1" id="KW-0677">Repeat</keyword>
<reference evidence="6" key="1">
    <citation type="submission" date="2022-01" db="EMBL/GenBank/DDBJ databases">
        <authorList>
            <person name="King R."/>
        </authorList>
    </citation>
    <scope>NUCLEOTIDE SEQUENCE</scope>
</reference>
<organism evidence="6 7">
    <name type="scientific">Ceutorhynchus assimilis</name>
    <name type="common">cabbage seed weevil</name>
    <dbReference type="NCBI Taxonomy" id="467358"/>
    <lineage>
        <taxon>Eukaryota</taxon>
        <taxon>Metazoa</taxon>
        <taxon>Ecdysozoa</taxon>
        <taxon>Arthropoda</taxon>
        <taxon>Hexapoda</taxon>
        <taxon>Insecta</taxon>
        <taxon>Pterygota</taxon>
        <taxon>Neoptera</taxon>
        <taxon>Endopterygota</taxon>
        <taxon>Coleoptera</taxon>
        <taxon>Polyphaga</taxon>
        <taxon>Cucujiformia</taxon>
        <taxon>Curculionidae</taxon>
        <taxon>Ceutorhynchinae</taxon>
        <taxon>Ceutorhynchus</taxon>
    </lineage>
</organism>
<dbReference type="AlphaFoldDB" id="A0A9N9MHD8"/>
<dbReference type="PROSITE" id="PS50293">
    <property type="entry name" value="TPR_REGION"/>
    <property type="match status" value="1"/>
</dbReference>
<keyword evidence="7" id="KW-1185">Reference proteome</keyword>
<dbReference type="CDD" id="cd05327">
    <property type="entry name" value="retinol-DH_like_SDR_c_like"/>
    <property type="match status" value="1"/>
</dbReference>
<dbReference type="SMART" id="SM00028">
    <property type="entry name" value="TPR"/>
    <property type="match status" value="2"/>
</dbReference>
<keyword evidence="2 4" id="KW-0802">TPR repeat</keyword>
<dbReference type="Gene3D" id="1.25.40.10">
    <property type="entry name" value="Tetratricopeptide repeat domain"/>
    <property type="match status" value="1"/>
</dbReference>
<dbReference type="PRINTS" id="PR00080">
    <property type="entry name" value="SDRFAMILY"/>
</dbReference>
<dbReference type="SUPFAM" id="SSF48452">
    <property type="entry name" value="TPR-like"/>
    <property type="match status" value="1"/>
</dbReference>
<evidence type="ECO:0000313" key="7">
    <source>
        <dbReference type="Proteomes" id="UP001152799"/>
    </source>
</evidence>
<evidence type="ECO:0000256" key="2">
    <source>
        <dbReference type="ARBA" id="ARBA00022803"/>
    </source>
</evidence>
<dbReference type="Pfam" id="PF00106">
    <property type="entry name" value="adh_short"/>
    <property type="match status" value="1"/>
</dbReference>
<dbReference type="SUPFAM" id="SSF51735">
    <property type="entry name" value="NAD(P)-binding Rossmann-fold domains"/>
    <property type="match status" value="1"/>
</dbReference>
<dbReference type="Gene3D" id="3.40.50.720">
    <property type="entry name" value="NAD(P)-binding Rossmann-like Domain"/>
    <property type="match status" value="1"/>
</dbReference>
<evidence type="ECO:0000256" key="4">
    <source>
        <dbReference type="PROSITE-ProRule" id="PRU00339"/>
    </source>
</evidence>
<name>A0A9N9MHD8_9CUCU</name>
<accession>A0A9N9MHD8</accession>
<evidence type="ECO:0000256" key="5">
    <source>
        <dbReference type="SAM" id="Phobius"/>
    </source>
</evidence>
<dbReference type="PRINTS" id="PR00081">
    <property type="entry name" value="GDHRDH"/>
</dbReference>
<feature type="transmembrane region" description="Helical" evidence="5">
    <location>
        <begin position="7"/>
        <end position="26"/>
    </location>
</feature>
<keyword evidence="5" id="KW-0472">Membrane</keyword>
<dbReference type="InterPro" id="IPR019734">
    <property type="entry name" value="TPR_rpt"/>
</dbReference>
<dbReference type="PANTHER" id="PTHR43157:SF31">
    <property type="entry name" value="PHOSPHATIDYLINOSITOL-GLYCAN BIOSYNTHESIS CLASS F PROTEIN"/>
    <property type="match status" value="1"/>
</dbReference>
<dbReference type="InterPro" id="IPR013105">
    <property type="entry name" value="TPR_2"/>
</dbReference>
<dbReference type="InterPro" id="IPR036291">
    <property type="entry name" value="NAD(P)-bd_dom_sf"/>
</dbReference>
<dbReference type="OrthoDB" id="542013at2759"/>
<dbReference type="InterPro" id="IPR011990">
    <property type="entry name" value="TPR-like_helical_dom_sf"/>
</dbReference>
<dbReference type="EMBL" id="OU892287">
    <property type="protein sequence ID" value="CAG9762181.1"/>
    <property type="molecule type" value="Genomic_DNA"/>
</dbReference>
<evidence type="ECO:0000256" key="3">
    <source>
        <dbReference type="ARBA" id="ARBA00023002"/>
    </source>
</evidence>
<dbReference type="PROSITE" id="PS50005">
    <property type="entry name" value="TPR"/>
    <property type="match status" value="1"/>
</dbReference>
<evidence type="ECO:0000256" key="1">
    <source>
        <dbReference type="ARBA" id="ARBA00022737"/>
    </source>
</evidence>
<feature type="repeat" description="TPR" evidence="4">
    <location>
        <begin position="519"/>
        <end position="552"/>
    </location>
</feature>
<sequence length="584" mass="65979">MRNLWKFIAGSVVVGTATYSLVKYFAGGVCNCPTRLDGLLVIITGANSGIGKALAIELAKRGANLILACRNVKKGLQTKTEILEKVENRSIKIYVKHLDLCSIKSISEFADIIKLEFKELFALVNNAGVFYHPQQLTEDGFDVTFQTNYLGPFVLTHLLIPHLDKQVHARVINVASEAHRMVNVYDLKAITTCQKEFRSHFIAYGVSKLALILFTKELAKKLLYTNVIINAVNPGNVETPIYRHFPALSSPWLFALQKPLRLIVVKSPKQGCQTLLHALLTSNRSTGQYYSDCKLSLASPIASSDKIAKEYYEMQEEWISPDDKVFKRLISLGEWGLKPFEYSIVKLNILDCPNELLLFNNVYVTLGDNDGELGRLLDICVCTMNLKEKAEFRITVGLEEVFAVIELVELEFRGFIFQWSAKQKFEMALMHKEKGAMFFAEKNQLEAGHRFNKALKLLCSIPINVQVTPEFIDNVSTEEIKLLKAKLYNNLSSCYFREKVYSLVIPLCLKVLASDCNNVKALYKLGVAYENDKNFEKAFEALSKAMELEPHNKACAEHLAIVNLNLKKANVKVNDMMKKMFISK</sequence>
<gene>
    <name evidence="6" type="ORF">CEUTPL_LOCUS2865</name>
</gene>
<protein>
    <submittedName>
        <fullName evidence="6">Uncharacterized protein</fullName>
    </submittedName>
</protein>
<keyword evidence="5" id="KW-1133">Transmembrane helix</keyword>
<dbReference type="GO" id="GO:0016491">
    <property type="term" value="F:oxidoreductase activity"/>
    <property type="evidence" value="ECO:0007669"/>
    <property type="project" value="UniProtKB-KW"/>
</dbReference>